<organism evidence="6 7">
    <name type="scientific">Amphritea japonica ATCC BAA-1530</name>
    <dbReference type="NCBI Taxonomy" id="1278309"/>
    <lineage>
        <taxon>Bacteria</taxon>
        <taxon>Pseudomonadati</taxon>
        <taxon>Pseudomonadota</taxon>
        <taxon>Gammaproteobacteria</taxon>
        <taxon>Oceanospirillales</taxon>
        <taxon>Oceanospirillaceae</taxon>
        <taxon>Amphritea</taxon>
    </lineage>
</organism>
<evidence type="ECO:0000256" key="3">
    <source>
        <dbReference type="ARBA" id="ARBA00023239"/>
    </source>
</evidence>
<dbReference type="Gene3D" id="3.90.960.10">
    <property type="entry name" value="YbaK/aminoacyl-tRNA synthetase-associated domain"/>
    <property type="match status" value="1"/>
</dbReference>
<evidence type="ECO:0000313" key="6">
    <source>
        <dbReference type="EMBL" id="BBB26646.1"/>
    </source>
</evidence>
<keyword evidence="2 4" id="KW-0648">Protein biosynthesis</keyword>
<dbReference type="EC" id="4.2.-.-" evidence="4"/>
<dbReference type="KEGG" id="ajp:AMJAP_2055"/>
<dbReference type="GO" id="GO:0002161">
    <property type="term" value="F:aminoacyl-tRNA deacylase activity"/>
    <property type="evidence" value="ECO:0007669"/>
    <property type="project" value="InterPro"/>
</dbReference>
<comment type="similarity">
    <text evidence="1 4">Belongs to the prolyl-tRNA editing family. YbaK/EbsC subfamily.</text>
</comment>
<feature type="domain" description="YbaK/aminoacyl-tRNA synthetase-associated" evidence="5">
    <location>
        <begin position="31"/>
        <end position="147"/>
    </location>
</feature>
<dbReference type="InterPro" id="IPR036754">
    <property type="entry name" value="YbaK/aa-tRNA-synt-asso_dom_sf"/>
</dbReference>
<dbReference type="SUPFAM" id="SSF55826">
    <property type="entry name" value="YbaK/ProRS associated domain"/>
    <property type="match status" value="1"/>
</dbReference>
<dbReference type="NCBIfam" id="TIGR00011">
    <property type="entry name" value="YbaK_EbsC"/>
    <property type="match status" value="1"/>
</dbReference>
<evidence type="ECO:0000256" key="4">
    <source>
        <dbReference type="PIRNR" id="PIRNR006181"/>
    </source>
</evidence>
<dbReference type="Proteomes" id="UP000595663">
    <property type="component" value="Chromosome"/>
</dbReference>
<gene>
    <name evidence="6" type="ORF">AMJAP_2055</name>
</gene>
<dbReference type="GO" id="GO:0006412">
    <property type="term" value="P:translation"/>
    <property type="evidence" value="ECO:0007669"/>
    <property type="project" value="UniProtKB-KW"/>
</dbReference>
<dbReference type="CDD" id="cd00002">
    <property type="entry name" value="YbaK_deacylase"/>
    <property type="match status" value="1"/>
</dbReference>
<name>A0A7R6PCQ7_9GAMM</name>
<dbReference type="AlphaFoldDB" id="A0A7R6PCQ7"/>
<evidence type="ECO:0000256" key="2">
    <source>
        <dbReference type="ARBA" id="ARBA00022917"/>
    </source>
</evidence>
<evidence type="ECO:0000256" key="1">
    <source>
        <dbReference type="ARBA" id="ARBA00009798"/>
    </source>
</evidence>
<reference evidence="6 7" key="1">
    <citation type="journal article" date="2008" name="Int. J. Syst. Evol. Microbiol.">
        <title>Amphritea japonica sp. nov. and Amphritea balenae sp. nov., isolated from the sediment adjacent to sperm whale carcasses off Kagoshima, Japan.</title>
        <authorList>
            <person name="Miyazaki M."/>
            <person name="Nogi Y."/>
            <person name="Fujiwara Y."/>
            <person name="Kawato M."/>
            <person name="Nagahama T."/>
            <person name="Kubokawa K."/>
            <person name="Horikoshi K."/>
        </authorList>
    </citation>
    <scope>NUCLEOTIDE SEQUENCE [LARGE SCALE GENOMIC DNA]</scope>
    <source>
        <strain evidence="6 7">ATCC BAA-1530</strain>
    </source>
</reference>
<evidence type="ECO:0000313" key="7">
    <source>
        <dbReference type="Proteomes" id="UP000595663"/>
    </source>
</evidence>
<dbReference type="PANTHER" id="PTHR30411">
    <property type="entry name" value="CYTOPLASMIC PROTEIN"/>
    <property type="match status" value="1"/>
</dbReference>
<dbReference type="GO" id="GO:0016829">
    <property type="term" value="F:lyase activity"/>
    <property type="evidence" value="ECO:0007669"/>
    <property type="project" value="UniProtKB-KW"/>
</dbReference>
<dbReference type="InterPro" id="IPR007214">
    <property type="entry name" value="YbaK/aa-tRNA-synth-assoc-dom"/>
</dbReference>
<keyword evidence="3 4" id="KW-0456">Lyase</keyword>
<sequence>MTPAINLAKKEGIRFNTHEYTHDSDSSSYGEEAAIALNINPQQVYKTLLVAVNGDNRQLAVAIVPVAGQLNLKAAASALKAKKLTMADPQQAQRSTGYLVGGISPLGQKKRLPTLLDDTAESFETIFVSAGRRGLEIELQPADLLRLTGGRLVGIASSKV</sequence>
<evidence type="ECO:0000259" key="5">
    <source>
        <dbReference type="Pfam" id="PF04073"/>
    </source>
</evidence>
<dbReference type="Pfam" id="PF04073">
    <property type="entry name" value="tRNA_edit"/>
    <property type="match status" value="1"/>
</dbReference>
<dbReference type="RefSeq" id="WP_019620568.1">
    <property type="nucleotide sequence ID" value="NZ_AP014545.1"/>
</dbReference>
<dbReference type="InterPro" id="IPR004369">
    <property type="entry name" value="Prolyl-tRNA_editing_YbaK/EbsC"/>
</dbReference>
<dbReference type="OrthoDB" id="9809296at2"/>
<dbReference type="PANTHER" id="PTHR30411:SF0">
    <property type="entry name" value="CYS-TRNA(PRO)_CYS-TRNA(CYS) DEACYLASE YBAK"/>
    <property type="match status" value="1"/>
</dbReference>
<keyword evidence="7" id="KW-1185">Reference proteome</keyword>
<accession>A0A7R6PCQ7</accession>
<protein>
    <recommendedName>
        <fullName evidence="4">Cys-tRNA(Pro)/Cys-tRNA(Cys) deacylase</fullName>
        <ecNumber evidence="4">4.2.-.-</ecNumber>
    </recommendedName>
</protein>
<dbReference type="PIRSF" id="PIRSF006181">
    <property type="entry name" value="EbsC_YbaK"/>
    <property type="match status" value="1"/>
</dbReference>
<proteinExistence type="inferred from homology"/>
<dbReference type="EMBL" id="AP014545">
    <property type="protein sequence ID" value="BBB26646.1"/>
    <property type="molecule type" value="Genomic_DNA"/>
</dbReference>